<evidence type="ECO:0000259" key="13">
    <source>
        <dbReference type="Pfam" id="PF00082"/>
    </source>
</evidence>
<dbReference type="PANTHER" id="PTHR43806">
    <property type="entry name" value="PEPTIDASE S8"/>
    <property type="match status" value="1"/>
</dbReference>
<dbReference type="PROSITE" id="PS00138">
    <property type="entry name" value="SUBTILASE_SER"/>
    <property type="match status" value="1"/>
</dbReference>
<keyword evidence="3" id="KW-0964">Secreted</keyword>
<feature type="signal peptide" evidence="12">
    <location>
        <begin position="1"/>
        <end position="18"/>
    </location>
</feature>
<dbReference type="Pfam" id="PF00082">
    <property type="entry name" value="Peptidase_S8"/>
    <property type="match status" value="1"/>
</dbReference>
<dbReference type="Gene3D" id="3.50.30.30">
    <property type="match status" value="1"/>
</dbReference>
<dbReference type="STRING" id="1312852.EG19_01085"/>
<dbReference type="GO" id="GO:0006508">
    <property type="term" value="P:proteolysis"/>
    <property type="evidence" value="ECO:0007669"/>
    <property type="project" value="UniProtKB-KW"/>
</dbReference>
<dbReference type="Proteomes" id="UP000027284">
    <property type="component" value="Unassembled WGS sequence"/>
</dbReference>
<evidence type="ECO:0000256" key="7">
    <source>
        <dbReference type="ARBA" id="ARBA00022825"/>
    </source>
</evidence>
<dbReference type="InterPro" id="IPR022398">
    <property type="entry name" value="Peptidase_S8_His-AS"/>
</dbReference>
<dbReference type="InterPro" id="IPR000209">
    <property type="entry name" value="Peptidase_S8/S53_dom"/>
</dbReference>
<dbReference type="InterPro" id="IPR034213">
    <property type="entry name" value="S8_Vpr-like"/>
</dbReference>
<dbReference type="GO" id="GO:0004252">
    <property type="term" value="F:serine-type endopeptidase activity"/>
    <property type="evidence" value="ECO:0007669"/>
    <property type="project" value="UniProtKB-UniRule"/>
</dbReference>
<dbReference type="EMBL" id="JMFG01000011">
    <property type="protein sequence ID" value="KDA54191.1"/>
    <property type="molecule type" value="Genomic_DNA"/>
</dbReference>
<feature type="region of interest" description="Disordered" evidence="11">
    <location>
        <begin position="190"/>
        <end position="214"/>
    </location>
</feature>
<dbReference type="SUPFAM" id="SSF52743">
    <property type="entry name" value="Subtilisin-like"/>
    <property type="match status" value="1"/>
</dbReference>
<accession>A0A062Y1B7</accession>
<evidence type="ECO:0000256" key="6">
    <source>
        <dbReference type="ARBA" id="ARBA00022801"/>
    </source>
</evidence>
<comment type="similarity">
    <text evidence="1 9 10">Belongs to the peptidase S8 family.</text>
</comment>
<comment type="caution">
    <text evidence="15">The sequence shown here is derived from an EMBL/GenBank/DDBJ whole genome shotgun (WGS) entry which is preliminary data.</text>
</comment>
<feature type="active site" description="Charge relay system" evidence="8 9">
    <location>
        <position position="144"/>
    </location>
</feature>
<evidence type="ECO:0000256" key="11">
    <source>
        <dbReference type="SAM" id="MobiDB-lite"/>
    </source>
</evidence>
<evidence type="ECO:0000256" key="8">
    <source>
        <dbReference type="PIRSR" id="PIRSR615500-1"/>
    </source>
</evidence>
<dbReference type="InterPro" id="IPR050131">
    <property type="entry name" value="Peptidase_S8_subtilisin-like"/>
</dbReference>
<gene>
    <name evidence="15" type="ORF">EG19_01085</name>
</gene>
<dbReference type="InterPro" id="IPR046450">
    <property type="entry name" value="PA_dom_sf"/>
</dbReference>
<dbReference type="Pfam" id="PF02225">
    <property type="entry name" value="PA"/>
    <property type="match status" value="1"/>
</dbReference>
<dbReference type="Gene3D" id="3.40.50.200">
    <property type="entry name" value="Peptidase S8/S53 domain"/>
    <property type="match status" value="1"/>
</dbReference>
<proteinExistence type="inferred from homology"/>
<dbReference type="InterPro" id="IPR023827">
    <property type="entry name" value="Peptidase_S8_Asp-AS"/>
</dbReference>
<evidence type="ECO:0000256" key="12">
    <source>
        <dbReference type="SAM" id="SignalP"/>
    </source>
</evidence>
<keyword evidence="2" id="KW-0134">Cell wall</keyword>
<keyword evidence="4 9" id="KW-0645">Protease</keyword>
<feature type="domain" description="PA" evidence="14">
    <location>
        <begin position="405"/>
        <end position="487"/>
    </location>
</feature>
<keyword evidence="16" id="KW-1185">Reference proteome</keyword>
<evidence type="ECO:0000256" key="4">
    <source>
        <dbReference type="ARBA" id="ARBA00022670"/>
    </source>
</evidence>
<keyword evidence="6 9" id="KW-0378">Hydrolase</keyword>
<feature type="active site" description="Charge relay system" evidence="8 9">
    <location>
        <position position="214"/>
    </location>
</feature>
<dbReference type="InterPro" id="IPR023828">
    <property type="entry name" value="Peptidase_S8_Ser-AS"/>
</dbReference>
<evidence type="ECO:0008006" key="17">
    <source>
        <dbReference type="Google" id="ProtNLM"/>
    </source>
</evidence>
<evidence type="ECO:0000256" key="9">
    <source>
        <dbReference type="PROSITE-ProRule" id="PRU01240"/>
    </source>
</evidence>
<evidence type="ECO:0000313" key="16">
    <source>
        <dbReference type="Proteomes" id="UP000027284"/>
    </source>
</evidence>
<dbReference type="InterPro" id="IPR015500">
    <property type="entry name" value="Peptidase_S8_subtilisin-rel"/>
</dbReference>
<organism evidence="15 16">
    <name type="scientific">Thermoanaerobaculum aquaticum</name>
    <dbReference type="NCBI Taxonomy" id="1312852"/>
    <lineage>
        <taxon>Bacteria</taxon>
        <taxon>Pseudomonadati</taxon>
        <taxon>Acidobacteriota</taxon>
        <taxon>Thermoanaerobaculia</taxon>
        <taxon>Thermoanaerobaculales</taxon>
        <taxon>Thermoanaerobaculaceae</taxon>
        <taxon>Thermoanaerobaculum</taxon>
    </lineage>
</organism>
<dbReference type="PANTHER" id="PTHR43806:SF11">
    <property type="entry name" value="CEREVISIN-RELATED"/>
    <property type="match status" value="1"/>
</dbReference>
<dbReference type="PRINTS" id="PR00723">
    <property type="entry name" value="SUBTILISIN"/>
</dbReference>
<reference evidence="15 16" key="1">
    <citation type="submission" date="2014-04" db="EMBL/GenBank/DDBJ databases">
        <title>The Genome Sequence of Thermoanaerobaculum aquaticum MP-01, The First Cultivated Group 23 Acidobacterium.</title>
        <authorList>
            <person name="Stamps B.W."/>
            <person name="Losey N.A."/>
            <person name="Lawson P.A."/>
            <person name="Stevenson B.S."/>
        </authorList>
    </citation>
    <scope>NUCLEOTIDE SEQUENCE [LARGE SCALE GENOMIC DNA]</scope>
    <source>
        <strain evidence="15 16">MP-01</strain>
    </source>
</reference>
<dbReference type="CDD" id="cd07474">
    <property type="entry name" value="Peptidases_S8_subtilisin_Vpr-like"/>
    <property type="match status" value="1"/>
</dbReference>
<evidence type="ECO:0000313" key="15">
    <source>
        <dbReference type="EMBL" id="KDA54191.1"/>
    </source>
</evidence>
<keyword evidence="7 9" id="KW-0720">Serine protease</keyword>
<dbReference type="CDD" id="cd04818">
    <property type="entry name" value="PA_subtilisin_1"/>
    <property type="match status" value="1"/>
</dbReference>
<feature type="chain" id="PRO_5001616887" description="Peptidase S8" evidence="12">
    <location>
        <begin position="19"/>
        <end position="1016"/>
    </location>
</feature>
<protein>
    <recommendedName>
        <fullName evidence="17">Peptidase S8</fullName>
    </recommendedName>
</protein>
<sequence>MRTRFLLVLCLIPVLAQAAQVFVELQNPPAIAYWHEGRKGVQSLALARSQLAANQQEQEAFLAEVNRRGVQAQEIYRVSRLLNGVALEVPDESLELLRSMPQVKALRLLRPKKPLLATAGPLVRAPQVWSQAYTGRGVRVGIIDTGVDYLHRDFGGPGSGYSSNDSTKLGDAPFPNAKVVGGWDFAGDNYDAGSDTPSKRTPKPDPDPMDCGGHGTHVAGIVAGFGVTKEGATFPGPFSLATPLADLAVAPGVAPEAQIYALKVFGCSGSTALVAQALEWAADPNGDGNFADRLDIVNLSLGSDWGSNDDPDAEAANNAARAGILVVAAAGNSGDTTFIVSSPAAATAALAVAAAVDSGAVVGAFEVLAPQNLAGSYPASEADFGPDLATLGDRQGLLAQPQPGEELGCEPFSPASAAALAGKIALINRGTCTFKRKVLNAQNAGAIGVLIVRQDDGDPFTMGNDTSITASITIPAQMTVLSVGQRLREYLSQGVQVRLTARYRNQFLYTNRAREDTVASFSSRGPRGDLVLKPDLTAPGESVFSAANGTGREGVSLSGTSMATPVVAGAAALLKQARPELAAWQLKALLMNGADPWLFGREKGQEPYHRVSRVGAGRVNVERSVSTPILLYASESPQAVSLSLGLLEAGQAASGQVKVANLTNRTVSLRLAAQQTQALTGVRLSVVPSGLQLGPGEEREVTVQVETWQDLGVVRDGTQAATQGNWPRFFLTELSAHLYAFEQDELVGVVPVYAVLKPGGNLVAQPSRLQNAGSQASLSLTGDPQPGLTPLVVPLELAYQAAPTGNPRPARLMALGVASDNSSNPTITFGVKTEAPWVSPEDVKVQVFLDTNQDGTADFKLENRRAVDDTDGFSVRVCPLPAGACQDVAPLGGLSPEGVHIPAFASSVMVLAVPGSEVGLSPGSNFQFWAVTSDSFGEATRTPVIPARVGGNAVSFPGITGVAALPAAPGQVLSLSLSSNTAARVLLLFPHNRSSLQMQVVPVGKGQPARHLSRRQ</sequence>
<evidence type="ECO:0000256" key="2">
    <source>
        <dbReference type="ARBA" id="ARBA00022512"/>
    </source>
</evidence>
<keyword evidence="5 12" id="KW-0732">Signal</keyword>
<feature type="domain" description="Peptidase S8/S53" evidence="13">
    <location>
        <begin position="135"/>
        <end position="602"/>
    </location>
</feature>
<dbReference type="AlphaFoldDB" id="A0A062Y1B7"/>
<dbReference type="InterPro" id="IPR003137">
    <property type="entry name" value="PA_domain"/>
</dbReference>
<dbReference type="OrthoDB" id="9798386at2"/>
<evidence type="ECO:0000256" key="3">
    <source>
        <dbReference type="ARBA" id="ARBA00022525"/>
    </source>
</evidence>
<evidence type="ECO:0000259" key="14">
    <source>
        <dbReference type="Pfam" id="PF02225"/>
    </source>
</evidence>
<dbReference type="PROSITE" id="PS00136">
    <property type="entry name" value="SUBTILASE_ASP"/>
    <property type="match status" value="1"/>
</dbReference>
<name>A0A062Y1B7_9BACT</name>
<dbReference type="SUPFAM" id="SSF52025">
    <property type="entry name" value="PA domain"/>
    <property type="match status" value="1"/>
</dbReference>
<dbReference type="InterPro" id="IPR036852">
    <property type="entry name" value="Peptidase_S8/S53_dom_sf"/>
</dbReference>
<evidence type="ECO:0000256" key="1">
    <source>
        <dbReference type="ARBA" id="ARBA00011073"/>
    </source>
</evidence>
<dbReference type="RefSeq" id="WP_053334928.1">
    <property type="nucleotide sequence ID" value="NZ_JMFG01000011.1"/>
</dbReference>
<dbReference type="PROSITE" id="PS51892">
    <property type="entry name" value="SUBTILASE"/>
    <property type="match status" value="1"/>
</dbReference>
<evidence type="ECO:0000256" key="5">
    <source>
        <dbReference type="ARBA" id="ARBA00022729"/>
    </source>
</evidence>
<feature type="active site" description="Charge relay system" evidence="8 9">
    <location>
        <position position="561"/>
    </location>
</feature>
<dbReference type="PROSITE" id="PS00137">
    <property type="entry name" value="SUBTILASE_HIS"/>
    <property type="match status" value="1"/>
</dbReference>
<evidence type="ECO:0000256" key="10">
    <source>
        <dbReference type="RuleBase" id="RU003355"/>
    </source>
</evidence>